<keyword evidence="5" id="KW-1185">Reference proteome</keyword>
<dbReference type="PANTHER" id="PTHR32022:SF10">
    <property type="entry name" value="D-GLUTAMATE CYCLASE, MITOCHONDRIAL"/>
    <property type="match status" value="1"/>
</dbReference>
<dbReference type="GO" id="GO:0016829">
    <property type="term" value="F:lyase activity"/>
    <property type="evidence" value="ECO:0007669"/>
    <property type="project" value="UniProtKB-KW"/>
</dbReference>
<gene>
    <name evidence="4" type="ORF">GCM10011316_12000</name>
</gene>
<dbReference type="EC" id="4.2.1.-" evidence="3"/>
<reference evidence="4" key="2">
    <citation type="submission" date="2020-09" db="EMBL/GenBank/DDBJ databases">
        <authorList>
            <person name="Sun Q."/>
            <person name="Zhou Y."/>
        </authorList>
    </citation>
    <scope>NUCLEOTIDE SEQUENCE</scope>
    <source>
        <strain evidence="4">CGMCC 1.12426</strain>
    </source>
</reference>
<protein>
    <recommendedName>
        <fullName evidence="3">Putative hydro-lyase GCM10011316_12000</fullName>
        <ecNumber evidence="3">4.2.1.-</ecNumber>
    </recommendedName>
</protein>
<evidence type="ECO:0000256" key="2">
    <source>
        <dbReference type="ARBA" id="ARBA00023239"/>
    </source>
</evidence>
<comment type="caution">
    <text evidence="4">The sequence shown here is derived from an EMBL/GenBank/DDBJ whole genome shotgun (WGS) entry which is preliminary data.</text>
</comment>
<dbReference type="InterPro" id="IPR038021">
    <property type="entry name" value="Putative_hydro-lyase"/>
</dbReference>
<proteinExistence type="inferred from homology"/>
<keyword evidence="2 3" id="KW-0456">Lyase</keyword>
<dbReference type="RefSeq" id="WP_150495429.1">
    <property type="nucleotide sequence ID" value="NZ_BMFA01000003.1"/>
</dbReference>
<dbReference type="OrthoDB" id="149585at2"/>
<dbReference type="Proteomes" id="UP000605148">
    <property type="component" value="Unassembled WGS sequence"/>
</dbReference>
<evidence type="ECO:0000256" key="3">
    <source>
        <dbReference type="HAMAP-Rule" id="MF_01830"/>
    </source>
</evidence>
<dbReference type="AlphaFoldDB" id="A0A916TFH0"/>
<dbReference type="InterPro" id="IPR009906">
    <property type="entry name" value="D-Glu_cyclase"/>
</dbReference>
<evidence type="ECO:0000313" key="5">
    <source>
        <dbReference type="Proteomes" id="UP000605148"/>
    </source>
</evidence>
<comment type="similarity">
    <text evidence="1 3">Belongs to the D-glutamate cyclase family.</text>
</comment>
<dbReference type="SUPFAM" id="SSF160920">
    <property type="entry name" value="PSTPO5379-like"/>
    <property type="match status" value="1"/>
</dbReference>
<reference evidence="4" key="1">
    <citation type="journal article" date="2014" name="Int. J. Syst. Evol. Microbiol.">
        <title>Complete genome sequence of Corynebacterium casei LMG S-19264T (=DSM 44701T), isolated from a smear-ripened cheese.</title>
        <authorList>
            <consortium name="US DOE Joint Genome Institute (JGI-PGF)"/>
            <person name="Walter F."/>
            <person name="Albersmeier A."/>
            <person name="Kalinowski J."/>
            <person name="Ruckert C."/>
        </authorList>
    </citation>
    <scope>NUCLEOTIDE SEQUENCE</scope>
    <source>
        <strain evidence="4">CGMCC 1.12426</strain>
    </source>
</reference>
<dbReference type="EMBL" id="BMFA01000003">
    <property type="protein sequence ID" value="GGB41648.1"/>
    <property type="molecule type" value="Genomic_DNA"/>
</dbReference>
<dbReference type="Gene3D" id="3.40.1640.10">
    <property type="entry name" value="PSTPO5379-like"/>
    <property type="match status" value="1"/>
</dbReference>
<name>A0A916TFH0_9HYPH</name>
<evidence type="ECO:0000313" key="4">
    <source>
        <dbReference type="EMBL" id="GGB41648.1"/>
    </source>
</evidence>
<sequence length="292" mass="31247">MDGFQAEQYGGVSFGQLVAADVQTVRAAIRAGRYTGHTAGLAKGRLQCNLAILPLDVADAFHAYCRENPKPCPLAGVSEPGSPVIGRIGVDVDIRTDASRYNIYRGGVLDGQVSDLTDIWQDDFVAFAIGCSFTFEDALLRAGIGMRHIAQDVTVPMFRSTIETVPSGPFGGGMVVSMRPIPQDRLDEAKAISGRYPLAHGAPVHVGDPRTIGISDVMRPDWGQPVEIRDGEVPAFWACGVTPQVAIMAAKLPLAITHAPGAMLICDVDDRTPALYPEQQETQATHPEDTNP</sequence>
<dbReference type="PANTHER" id="PTHR32022">
    <property type="entry name" value="D-GLUTAMATE CYCLASE, MITOCHONDRIAL"/>
    <property type="match status" value="1"/>
</dbReference>
<dbReference type="InterPro" id="IPR016938">
    <property type="entry name" value="UPF0317"/>
</dbReference>
<dbReference type="Pfam" id="PF07286">
    <property type="entry name" value="D-Glu_cyclase"/>
    <property type="match status" value="1"/>
</dbReference>
<dbReference type="Gene3D" id="3.30.2040.10">
    <property type="entry name" value="PSTPO5379-like domain"/>
    <property type="match status" value="1"/>
</dbReference>
<dbReference type="PIRSF" id="PIRSF029755">
    <property type="entry name" value="UCP029755"/>
    <property type="match status" value="1"/>
</dbReference>
<dbReference type="FunFam" id="3.30.2040.10:FF:000001">
    <property type="entry name" value="D-glutamate cyclase, mitochondrial"/>
    <property type="match status" value="1"/>
</dbReference>
<dbReference type="HAMAP" id="MF_01830">
    <property type="entry name" value="Hydro_lyase"/>
    <property type="match status" value="1"/>
</dbReference>
<accession>A0A916TFH0</accession>
<evidence type="ECO:0000256" key="1">
    <source>
        <dbReference type="ARBA" id="ARBA00007896"/>
    </source>
</evidence>
<organism evidence="4 5">
    <name type="scientific">Roseibium aquae</name>
    <dbReference type="NCBI Taxonomy" id="1323746"/>
    <lineage>
        <taxon>Bacteria</taxon>
        <taxon>Pseudomonadati</taxon>
        <taxon>Pseudomonadota</taxon>
        <taxon>Alphaproteobacteria</taxon>
        <taxon>Hyphomicrobiales</taxon>
        <taxon>Stappiaceae</taxon>
        <taxon>Roseibium</taxon>
    </lineage>
</organism>
<dbReference type="NCBIfam" id="NF003969">
    <property type="entry name" value="PRK05463.1"/>
    <property type="match status" value="1"/>
</dbReference>